<dbReference type="SMART" id="SM00563">
    <property type="entry name" value="PlsC"/>
    <property type="match status" value="1"/>
</dbReference>
<dbReference type="EMBL" id="BMES01000001">
    <property type="protein sequence ID" value="GGH17100.1"/>
    <property type="molecule type" value="Genomic_DNA"/>
</dbReference>
<gene>
    <name evidence="5" type="ORF">GCM10007036_18310</name>
</gene>
<dbReference type="RefSeq" id="WP_244643696.1">
    <property type="nucleotide sequence ID" value="NZ_BMES01000001.1"/>
</dbReference>
<dbReference type="PANTHER" id="PTHR10434:SF40">
    <property type="entry name" value="1-ACYL-SN-GLYCEROL-3-PHOSPHATE ACYLTRANSFERASE"/>
    <property type="match status" value="1"/>
</dbReference>
<dbReference type="SUPFAM" id="SSF69593">
    <property type="entry name" value="Glycerol-3-phosphate (1)-acyltransferase"/>
    <property type="match status" value="1"/>
</dbReference>
<name>A0A917I669_9HYPH</name>
<dbReference type="GO" id="GO:0003841">
    <property type="term" value="F:1-acylglycerol-3-phosphate O-acyltransferase activity"/>
    <property type="evidence" value="ECO:0007669"/>
    <property type="project" value="TreeGrafter"/>
</dbReference>
<evidence type="ECO:0000259" key="4">
    <source>
        <dbReference type="SMART" id="SM00563"/>
    </source>
</evidence>
<evidence type="ECO:0000313" key="5">
    <source>
        <dbReference type="EMBL" id="GGH17100.1"/>
    </source>
</evidence>
<keyword evidence="6" id="KW-1185">Reference proteome</keyword>
<dbReference type="PANTHER" id="PTHR10434">
    <property type="entry name" value="1-ACYL-SN-GLYCEROL-3-PHOSPHATE ACYLTRANSFERASE"/>
    <property type="match status" value="1"/>
</dbReference>
<keyword evidence="2" id="KW-0808">Transferase</keyword>
<evidence type="ECO:0000256" key="2">
    <source>
        <dbReference type="ARBA" id="ARBA00022679"/>
    </source>
</evidence>
<protein>
    <submittedName>
        <fullName evidence="5">1-acyl-sn-glycerol-3-phosphate acyltransferase</fullName>
    </submittedName>
</protein>
<reference evidence="5" key="1">
    <citation type="journal article" date="2014" name="Int. J. Syst. Evol. Microbiol.">
        <title>Complete genome sequence of Corynebacterium casei LMG S-19264T (=DSM 44701T), isolated from a smear-ripened cheese.</title>
        <authorList>
            <consortium name="US DOE Joint Genome Institute (JGI-PGF)"/>
            <person name="Walter F."/>
            <person name="Albersmeier A."/>
            <person name="Kalinowski J."/>
            <person name="Ruckert C."/>
        </authorList>
    </citation>
    <scope>NUCLEOTIDE SEQUENCE</scope>
    <source>
        <strain evidence="5">CGMCC 1.12214</strain>
    </source>
</reference>
<dbReference type="GO" id="GO:0006654">
    <property type="term" value="P:phosphatidic acid biosynthetic process"/>
    <property type="evidence" value="ECO:0007669"/>
    <property type="project" value="TreeGrafter"/>
</dbReference>
<evidence type="ECO:0000313" key="6">
    <source>
        <dbReference type="Proteomes" id="UP000603912"/>
    </source>
</evidence>
<comment type="pathway">
    <text evidence="1">Lipid metabolism.</text>
</comment>
<dbReference type="CDD" id="cd07989">
    <property type="entry name" value="LPLAT_AGPAT-like"/>
    <property type="match status" value="1"/>
</dbReference>
<accession>A0A917I669</accession>
<dbReference type="AlphaFoldDB" id="A0A917I669"/>
<dbReference type="Proteomes" id="UP000603912">
    <property type="component" value="Unassembled WGS sequence"/>
</dbReference>
<sequence length="278" mass="30298">MTTPSVAEAPRAPSEEAAAALSREVSLLGSAAMENTRTWRATLRNGVERARSRAFDAAMAGWTALFAPVILCLWACGSPPRAVRRATRVWSRGVLTLLKVVVGLDYREVGRENVPAEPCLIIANHQSAWETLASLALFPEVAIVAKRELLRIPVFGWFLSRSPMIVIDRESGSSAVRKMVAESRAALEQGRSILIFPEGTRANVGDRIAFKRGVELLYATLGRPVVPMALNSGRFWGLGLPYKRPGTIVVNYLPAIPPGLRPSVFVKQAEEMLELAKG</sequence>
<feature type="domain" description="Phospholipid/glycerol acyltransferase" evidence="4">
    <location>
        <begin position="119"/>
        <end position="233"/>
    </location>
</feature>
<evidence type="ECO:0000256" key="3">
    <source>
        <dbReference type="ARBA" id="ARBA00023315"/>
    </source>
</evidence>
<keyword evidence="3 5" id="KW-0012">Acyltransferase</keyword>
<proteinExistence type="predicted"/>
<reference evidence="5" key="2">
    <citation type="submission" date="2020-09" db="EMBL/GenBank/DDBJ databases">
        <authorList>
            <person name="Sun Q."/>
            <person name="Zhou Y."/>
        </authorList>
    </citation>
    <scope>NUCLEOTIDE SEQUENCE</scope>
    <source>
        <strain evidence="5">CGMCC 1.12214</strain>
    </source>
</reference>
<organism evidence="5 6">
    <name type="scientific">Alsobacter metallidurans</name>
    <dbReference type="NCBI Taxonomy" id="340221"/>
    <lineage>
        <taxon>Bacteria</taxon>
        <taxon>Pseudomonadati</taxon>
        <taxon>Pseudomonadota</taxon>
        <taxon>Alphaproteobacteria</taxon>
        <taxon>Hyphomicrobiales</taxon>
        <taxon>Alsobacteraceae</taxon>
        <taxon>Alsobacter</taxon>
    </lineage>
</organism>
<comment type="caution">
    <text evidence="5">The sequence shown here is derived from an EMBL/GenBank/DDBJ whole genome shotgun (WGS) entry which is preliminary data.</text>
</comment>
<evidence type="ECO:0000256" key="1">
    <source>
        <dbReference type="ARBA" id="ARBA00005189"/>
    </source>
</evidence>
<dbReference type="InterPro" id="IPR002123">
    <property type="entry name" value="Plipid/glycerol_acylTrfase"/>
</dbReference>
<dbReference type="Pfam" id="PF01553">
    <property type="entry name" value="Acyltransferase"/>
    <property type="match status" value="1"/>
</dbReference>